<dbReference type="EMBL" id="QQWG01000001">
    <property type="protein sequence ID" value="RRG24742.1"/>
    <property type="molecule type" value="Genomic_DNA"/>
</dbReference>
<dbReference type="AlphaFoldDB" id="A0A425Y8T1"/>
<protein>
    <submittedName>
        <fullName evidence="1">Terminase small subunit</fullName>
    </submittedName>
</protein>
<dbReference type="GO" id="GO:0051276">
    <property type="term" value="P:chromosome organization"/>
    <property type="evidence" value="ECO:0007669"/>
    <property type="project" value="InterPro"/>
</dbReference>
<organism evidence="1 2">
    <name type="scientific">Ancylomarina euxinus</name>
    <dbReference type="NCBI Taxonomy" id="2283627"/>
    <lineage>
        <taxon>Bacteria</taxon>
        <taxon>Pseudomonadati</taxon>
        <taxon>Bacteroidota</taxon>
        <taxon>Bacteroidia</taxon>
        <taxon>Marinilabiliales</taxon>
        <taxon>Marinifilaceae</taxon>
        <taxon>Ancylomarina</taxon>
    </lineage>
</organism>
<accession>A0A425Y8T1</accession>
<name>A0A425Y8T1_9BACT</name>
<dbReference type="Gene3D" id="1.10.10.1400">
    <property type="entry name" value="Terminase, small subunit, N-terminal DNA-binding domain, HTH motif"/>
    <property type="match status" value="1"/>
</dbReference>
<dbReference type="RefSeq" id="WP_125029150.1">
    <property type="nucleotide sequence ID" value="NZ_JAPXVP010000001.1"/>
</dbReference>
<dbReference type="InterPro" id="IPR005335">
    <property type="entry name" value="Terminase_ssu"/>
</dbReference>
<comment type="caution">
    <text evidence="1">The sequence shown here is derived from an EMBL/GenBank/DDBJ whole genome shotgun (WGS) entry which is preliminary data.</text>
</comment>
<keyword evidence="2" id="KW-1185">Reference proteome</keyword>
<dbReference type="Proteomes" id="UP000285794">
    <property type="component" value="Unassembled WGS sequence"/>
</dbReference>
<sequence length="148" mass="17124">MLKLTPKQEKACHKYIELGDKSAAYRSAYNCMSMKPESINRKAHELFEKVNIRSRVEELQKEIAWRNELTIDSIIQELKRIILFNPKDLFNEEGNLKKISDLPYEVSAAISSADVSEVYQGSTLKRSNKIKFYNKLDALEKLAKHLGF</sequence>
<evidence type="ECO:0000313" key="1">
    <source>
        <dbReference type="EMBL" id="RRG24742.1"/>
    </source>
</evidence>
<evidence type="ECO:0000313" key="2">
    <source>
        <dbReference type="Proteomes" id="UP000285794"/>
    </source>
</evidence>
<reference evidence="1 2" key="1">
    <citation type="submission" date="2018-07" db="EMBL/GenBank/DDBJ databases">
        <title>Draft genome sequence of Ancylomarina sp. M1P.</title>
        <authorList>
            <person name="Yadav S."/>
            <person name="Villanueva L."/>
            <person name="Damste J.S.S."/>
        </authorList>
    </citation>
    <scope>NUCLEOTIDE SEQUENCE [LARGE SCALE GENOMIC DNA]</scope>
    <source>
        <strain evidence="1 2">M1P</strain>
    </source>
</reference>
<gene>
    <name evidence="1" type="ORF">DWB61_01650</name>
</gene>
<dbReference type="InterPro" id="IPR038713">
    <property type="entry name" value="Terminase_Gp1_N_sf"/>
</dbReference>
<dbReference type="OrthoDB" id="1338457at2"/>
<dbReference type="Pfam" id="PF03592">
    <property type="entry name" value="Terminase_2"/>
    <property type="match status" value="1"/>
</dbReference>
<proteinExistence type="predicted"/>